<name>A0A914PXX4_9BILA</name>
<dbReference type="AlphaFoldDB" id="A0A914PXX4"/>
<protein>
    <submittedName>
        <fullName evidence="3">Uncharacterized protein</fullName>
    </submittedName>
</protein>
<dbReference type="WBParaSite" id="PDA_v2.g19707.t1">
    <property type="protein sequence ID" value="PDA_v2.g19707.t1"/>
    <property type="gene ID" value="PDA_v2.g19707"/>
</dbReference>
<dbReference type="Proteomes" id="UP000887578">
    <property type="component" value="Unplaced"/>
</dbReference>
<organism evidence="2 3">
    <name type="scientific">Panagrolaimus davidi</name>
    <dbReference type="NCBI Taxonomy" id="227884"/>
    <lineage>
        <taxon>Eukaryota</taxon>
        <taxon>Metazoa</taxon>
        <taxon>Ecdysozoa</taxon>
        <taxon>Nematoda</taxon>
        <taxon>Chromadorea</taxon>
        <taxon>Rhabditida</taxon>
        <taxon>Tylenchina</taxon>
        <taxon>Panagrolaimomorpha</taxon>
        <taxon>Panagrolaimoidea</taxon>
        <taxon>Panagrolaimidae</taxon>
        <taxon>Panagrolaimus</taxon>
    </lineage>
</organism>
<feature type="signal peptide" evidence="1">
    <location>
        <begin position="1"/>
        <end position="23"/>
    </location>
</feature>
<keyword evidence="2" id="KW-1185">Reference proteome</keyword>
<reference evidence="3" key="1">
    <citation type="submission" date="2022-11" db="UniProtKB">
        <authorList>
            <consortium name="WormBaseParasite"/>
        </authorList>
    </citation>
    <scope>IDENTIFICATION</scope>
</reference>
<keyword evidence="1" id="KW-0732">Signal</keyword>
<proteinExistence type="predicted"/>
<sequence>MFDRSFLLSAFIVFVIFVSTLNAIKCHNFQYQTFDKRRESFASSKSEKECVGCTGYMCKNNDGKIIFGSTCTEDLKEICQNNWGDAAIQEMAKQGDGGFLAQHNKYFVYSCQKDYCNTVHWFDKNIVKHIELVADTFGLFQNNLKDISQKEFIDFLGRSHKKLSIREKRVPHILTAKCYINGEEVPCKCVEKDNKGKHYKIEGCSGSNKNGYGISLVVASFLVYLFH</sequence>
<evidence type="ECO:0000313" key="3">
    <source>
        <dbReference type="WBParaSite" id="PDA_v2.g19707.t1"/>
    </source>
</evidence>
<accession>A0A914PXX4</accession>
<feature type="chain" id="PRO_5036904201" evidence="1">
    <location>
        <begin position="24"/>
        <end position="227"/>
    </location>
</feature>
<evidence type="ECO:0000313" key="2">
    <source>
        <dbReference type="Proteomes" id="UP000887578"/>
    </source>
</evidence>
<evidence type="ECO:0000256" key="1">
    <source>
        <dbReference type="SAM" id="SignalP"/>
    </source>
</evidence>